<evidence type="ECO:0000313" key="9">
    <source>
        <dbReference type="EnsemblMetazoa" id="GMOY010880-PA"/>
    </source>
</evidence>
<name>A0A1B0GC50_GLOMM</name>
<dbReference type="InterPro" id="IPR059120">
    <property type="entry name" value="Cullin-like_AB"/>
</dbReference>
<feature type="region of interest" description="Disordered" evidence="7">
    <location>
        <begin position="193"/>
        <end position="220"/>
    </location>
</feature>
<comment type="similarity">
    <text evidence="6">Belongs to the cullin family.</text>
</comment>
<dbReference type="Pfam" id="PF26557">
    <property type="entry name" value="Cullin_AB"/>
    <property type="match status" value="1"/>
</dbReference>
<dbReference type="VEuPathDB" id="VectorBase:GMOY010880"/>
<dbReference type="Gene3D" id="1.10.10.10">
    <property type="entry name" value="Winged helix-like DNA-binding domain superfamily/Winged helix DNA-binding domain"/>
    <property type="match status" value="1"/>
</dbReference>
<keyword evidence="4" id="KW-0833">Ubl conjugation pathway</keyword>
<dbReference type="GO" id="GO:0051301">
    <property type="term" value="P:cell division"/>
    <property type="evidence" value="ECO:0007669"/>
    <property type="project" value="UniProtKB-KW"/>
</dbReference>
<dbReference type="GO" id="GO:0006511">
    <property type="term" value="P:ubiquitin-dependent protein catabolic process"/>
    <property type="evidence" value="ECO:0007669"/>
    <property type="project" value="InterPro"/>
</dbReference>
<feature type="compositionally biased region" description="Basic and acidic residues" evidence="7">
    <location>
        <begin position="198"/>
        <end position="210"/>
    </location>
</feature>
<keyword evidence="10" id="KW-1185">Reference proteome</keyword>
<keyword evidence="5" id="KW-0131">Cell cycle</keyword>
<evidence type="ECO:0000256" key="4">
    <source>
        <dbReference type="ARBA" id="ARBA00022786"/>
    </source>
</evidence>
<keyword evidence="2" id="KW-0132">Cell division</keyword>
<dbReference type="Pfam" id="PF25773">
    <property type="entry name" value="TPR_ANAPC2"/>
    <property type="match status" value="1"/>
</dbReference>
<dbReference type="Gene3D" id="1.20.1310.10">
    <property type="entry name" value="Cullin Repeats"/>
    <property type="match status" value="1"/>
</dbReference>
<dbReference type="InterPro" id="IPR036388">
    <property type="entry name" value="WH-like_DNA-bd_sf"/>
</dbReference>
<dbReference type="InterPro" id="IPR036390">
    <property type="entry name" value="WH_DNA-bd_sf"/>
</dbReference>
<dbReference type="Pfam" id="PF08672">
    <property type="entry name" value="ANAPC2"/>
    <property type="match status" value="1"/>
</dbReference>
<feature type="domain" description="Cullin family profile" evidence="8">
    <location>
        <begin position="768"/>
        <end position="1006"/>
    </location>
</feature>
<dbReference type="FunFam" id="1.10.10.10:FF:000554">
    <property type="entry name" value="Anaphase-promoting complex subunit 2"/>
    <property type="match status" value="1"/>
</dbReference>
<evidence type="ECO:0000259" key="8">
    <source>
        <dbReference type="PROSITE" id="PS50069"/>
    </source>
</evidence>
<reference evidence="9" key="1">
    <citation type="submission" date="2020-05" db="UniProtKB">
        <authorList>
            <consortium name="EnsemblMetazoa"/>
        </authorList>
    </citation>
    <scope>IDENTIFICATION</scope>
    <source>
        <strain evidence="9">Yale</strain>
    </source>
</reference>
<keyword evidence="3" id="KW-0498">Mitosis</keyword>
<dbReference type="AlphaFoldDB" id="A0A1B0GC50"/>
<dbReference type="Gene3D" id="3.30.230.130">
    <property type="entry name" value="Cullin, Chain C, Domain 2"/>
    <property type="match status" value="1"/>
</dbReference>
<dbReference type="EnsemblMetazoa" id="GMOY010880-RA">
    <property type="protein sequence ID" value="GMOY010880-PA"/>
    <property type="gene ID" value="GMOY010880"/>
</dbReference>
<sequence>MYNMQRQKQQPNFYTCPLKPTTTTAQYYHRIINSSFNYQRKHHQGGKDVMSSVADGMGSDPMEAAAVVVNSIIYAKPSYCSIVVDISGSSASNKSIGVNCKQMLGPNKSRFLSLDDRDEDAELYMMSTTMNGAIQHKISELCGNLLSMGLFDAIESEDESEDDSEESDCCDDFIDADDDDDSLIEFVYDDENDNDAESDFKAKDKAKDESSGDDECDGSYSNGTSVVFDSGLDEVDFIDKSSSLESLKQSVSSSEKPKKVRFDTKPIVHVMHAWDYAYRAARKSEWQIILQDRAHFKSRIQRVANELNPILSIEHRQKIYETRFANLYKEESLSPIMNMETICQEFTENCPIFKECMEDAEIHSLDSDTIDYVYEILWLELSAFVRNKLATTFWSHFQYTENCAQYSPDLKDLEVDVPRQLELFENFVNAVKGLDGYYQFLQQTMHKLDEIAHKDFSKSTERLNELVRGILLAQLPTHFNRVVYAFYSVAFRVFFQLKKSLTKLKKTLNYETEVIEENGSLCKGCNQITDKCKCQELLITINRVNEKLLQLELLDRLAGQCMTSLVQLHIKEHIKDTCYGIFDRSHIQSLFTWLEDVIITWLRDIFHVDPLDESVEKMECADTKTAGAIQGLKVKLTFFVYENFALSIIEQFFSIIIDFPDSVPAIDDLKICMEKINLRSQIIKSLKTSLEARILHPGVNTMDILTGYVAAIKAIRYLDNSGVILEIVTGPIKEYLRKRNDTVRCVVTSLTEEGPTDLSEELAKGENTKDAVVSKTSDDLADWENWQPDPFGLENSSQPPIVKMVRSADIISMVVDIYGSKELFMSEYRNLLADRLLSQLEFNPEKELRNLELLKLRFGEPLLHNCEVMLKDITDSKRINSHIQSDPKYNESKQFDISSLIISAQFWPSFNKETVELPEEIANEFKKYTKSYEDYKGNRTLNWRSVTGRVNIAIEIGQRTLEMTVAPMLAVIIYHFQNKTEWSLEDLSTTVKIPPSILKRRIAFWQSHGIILESQPGVFKLNENDLPKTQLDKEPISEIIAEDEGNESAMASASDQREEELQVFWSYIVGMLTNLDSLPIERIHQMLKLFATNGSGVEFTQDDLKVFLQRKVRDHKLIYSGGVYQLAR</sequence>
<evidence type="ECO:0000256" key="3">
    <source>
        <dbReference type="ARBA" id="ARBA00022776"/>
    </source>
</evidence>
<dbReference type="GO" id="GO:0070979">
    <property type="term" value="P:protein K11-linked ubiquitination"/>
    <property type="evidence" value="ECO:0007669"/>
    <property type="project" value="TreeGrafter"/>
</dbReference>
<dbReference type="SMART" id="SM00182">
    <property type="entry name" value="CULLIN"/>
    <property type="match status" value="1"/>
</dbReference>
<evidence type="ECO:0000256" key="5">
    <source>
        <dbReference type="ARBA" id="ARBA00023306"/>
    </source>
</evidence>
<dbReference type="PROSITE" id="PS50069">
    <property type="entry name" value="CULLIN_2"/>
    <property type="match status" value="1"/>
</dbReference>
<dbReference type="PhylomeDB" id="A0A1B0GC50"/>
<evidence type="ECO:0000313" key="10">
    <source>
        <dbReference type="Proteomes" id="UP000092444"/>
    </source>
</evidence>
<dbReference type="GO" id="GO:0005680">
    <property type="term" value="C:anaphase-promoting complex"/>
    <property type="evidence" value="ECO:0007669"/>
    <property type="project" value="TreeGrafter"/>
</dbReference>
<evidence type="ECO:0000256" key="2">
    <source>
        <dbReference type="ARBA" id="ARBA00022618"/>
    </source>
</evidence>
<dbReference type="InterPro" id="IPR044554">
    <property type="entry name" value="ANAPC2"/>
</dbReference>
<dbReference type="InterPro" id="IPR014786">
    <property type="entry name" value="ANAPC2_C"/>
</dbReference>
<dbReference type="SUPFAM" id="SSF46785">
    <property type="entry name" value="Winged helix' DNA-binding domain"/>
    <property type="match status" value="1"/>
</dbReference>
<evidence type="ECO:0000256" key="1">
    <source>
        <dbReference type="ARBA" id="ARBA00016068"/>
    </source>
</evidence>
<proteinExistence type="inferred from homology"/>
<evidence type="ECO:0000256" key="7">
    <source>
        <dbReference type="SAM" id="MobiDB-lite"/>
    </source>
</evidence>
<dbReference type="Proteomes" id="UP000092444">
    <property type="component" value="Unassembled WGS sequence"/>
</dbReference>
<dbReference type="InterPro" id="IPR036317">
    <property type="entry name" value="Cullin_homology_sf"/>
</dbReference>
<dbReference type="InterPro" id="IPR016158">
    <property type="entry name" value="Cullin_homology"/>
</dbReference>
<dbReference type="InterPro" id="IPR057975">
    <property type="entry name" value="TPR_ANAPC2"/>
</dbReference>
<dbReference type="PANTHER" id="PTHR45957">
    <property type="entry name" value="ANAPHASE-PROMOTING COMPLEX SUBUNIT 2"/>
    <property type="match status" value="1"/>
</dbReference>
<dbReference type="GO" id="GO:0007091">
    <property type="term" value="P:metaphase/anaphase transition of mitotic cell cycle"/>
    <property type="evidence" value="ECO:0007669"/>
    <property type="project" value="TreeGrafter"/>
</dbReference>
<dbReference type="SMART" id="SM01013">
    <property type="entry name" value="APC2"/>
    <property type="match status" value="1"/>
</dbReference>
<protein>
    <recommendedName>
        <fullName evidence="1">Anaphase-promoting complex subunit 2</fullName>
    </recommendedName>
</protein>
<accession>A0A1B0GC50</accession>
<dbReference type="STRING" id="37546.A0A1B0GC50"/>
<dbReference type="FunFam" id="1.20.1310.10:FF:000052">
    <property type="entry name" value="Anaphase-promoting complex subunit 2"/>
    <property type="match status" value="1"/>
</dbReference>
<dbReference type="GO" id="GO:0031625">
    <property type="term" value="F:ubiquitin protein ligase binding"/>
    <property type="evidence" value="ECO:0007669"/>
    <property type="project" value="InterPro"/>
</dbReference>
<organism evidence="9 10">
    <name type="scientific">Glossina morsitans morsitans</name>
    <name type="common">Savannah tsetse fly</name>
    <dbReference type="NCBI Taxonomy" id="37546"/>
    <lineage>
        <taxon>Eukaryota</taxon>
        <taxon>Metazoa</taxon>
        <taxon>Ecdysozoa</taxon>
        <taxon>Arthropoda</taxon>
        <taxon>Hexapoda</taxon>
        <taxon>Insecta</taxon>
        <taxon>Pterygota</taxon>
        <taxon>Neoptera</taxon>
        <taxon>Endopterygota</taxon>
        <taxon>Diptera</taxon>
        <taxon>Brachycera</taxon>
        <taxon>Muscomorpha</taxon>
        <taxon>Hippoboscoidea</taxon>
        <taxon>Glossinidae</taxon>
        <taxon>Glossina</taxon>
    </lineage>
</organism>
<dbReference type="PANTHER" id="PTHR45957:SF1">
    <property type="entry name" value="ANAPHASE-PROMOTING COMPLEX SUBUNIT 2"/>
    <property type="match status" value="1"/>
</dbReference>
<evidence type="ECO:0000256" key="6">
    <source>
        <dbReference type="PROSITE-ProRule" id="PRU00330"/>
    </source>
</evidence>
<dbReference type="EMBL" id="CCAG010018993">
    <property type="status" value="NOT_ANNOTATED_CDS"/>
    <property type="molecule type" value="Genomic_DNA"/>
</dbReference>
<dbReference type="SUPFAM" id="SSF75632">
    <property type="entry name" value="Cullin homology domain"/>
    <property type="match status" value="1"/>
</dbReference>